<dbReference type="PANTHER" id="PTHR33343">
    <property type="entry name" value="54S RIBOSOMAL PROTEIN BL35M"/>
    <property type="match status" value="1"/>
</dbReference>
<dbReference type="EMBL" id="QPKB01000008">
    <property type="protein sequence ID" value="RWR91286.1"/>
    <property type="molecule type" value="Genomic_DNA"/>
</dbReference>
<dbReference type="SUPFAM" id="SSF143034">
    <property type="entry name" value="L35p-like"/>
    <property type="match status" value="1"/>
</dbReference>
<evidence type="ECO:0000256" key="2">
    <source>
        <dbReference type="ARBA" id="ARBA00022980"/>
    </source>
</evidence>
<keyword evidence="6" id="KW-1185">Reference proteome</keyword>
<dbReference type="STRING" id="337451.A0A3S3NNK5"/>
<accession>A0A3S3NNK5</accession>
<evidence type="ECO:0000256" key="3">
    <source>
        <dbReference type="ARBA" id="ARBA00023274"/>
    </source>
</evidence>
<gene>
    <name evidence="5" type="ORF">CKAN_02043500</name>
</gene>
<organism evidence="5 6">
    <name type="scientific">Cinnamomum micranthum f. kanehirae</name>
    <dbReference type="NCBI Taxonomy" id="337451"/>
    <lineage>
        <taxon>Eukaryota</taxon>
        <taxon>Viridiplantae</taxon>
        <taxon>Streptophyta</taxon>
        <taxon>Embryophyta</taxon>
        <taxon>Tracheophyta</taxon>
        <taxon>Spermatophyta</taxon>
        <taxon>Magnoliopsida</taxon>
        <taxon>Magnoliidae</taxon>
        <taxon>Laurales</taxon>
        <taxon>Lauraceae</taxon>
        <taxon>Cinnamomum</taxon>
    </lineage>
</organism>
<comment type="similarity">
    <text evidence="1 4">Belongs to the bacterial ribosomal protein bL35 family.</text>
</comment>
<dbReference type="Pfam" id="PF01632">
    <property type="entry name" value="Ribosomal_L35p"/>
    <property type="match status" value="1"/>
</dbReference>
<name>A0A3S3NNK5_9MAGN</name>
<dbReference type="GO" id="GO:0015934">
    <property type="term" value="C:large ribosomal subunit"/>
    <property type="evidence" value="ECO:0007669"/>
    <property type="project" value="TreeGrafter"/>
</dbReference>
<dbReference type="InterPro" id="IPR001706">
    <property type="entry name" value="Ribosomal_bL35"/>
</dbReference>
<comment type="caution">
    <text evidence="5">The sequence shown here is derived from an EMBL/GenBank/DDBJ whole genome shotgun (WGS) entry which is preliminary data.</text>
</comment>
<evidence type="ECO:0000313" key="5">
    <source>
        <dbReference type="EMBL" id="RWR91286.1"/>
    </source>
</evidence>
<dbReference type="OrthoDB" id="162638at2759"/>
<dbReference type="InterPro" id="IPR037229">
    <property type="entry name" value="Ribosomal_bL35_sf"/>
</dbReference>
<dbReference type="PRINTS" id="PR00064">
    <property type="entry name" value="RIBOSOMALL35"/>
</dbReference>
<dbReference type="Proteomes" id="UP000283530">
    <property type="component" value="Unassembled WGS sequence"/>
</dbReference>
<dbReference type="Gene3D" id="4.10.410.60">
    <property type="match status" value="1"/>
</dbReference>
<evidence type="ECO:0000256" key="4">
    <source>
        <dbReference type="RuleBase" id="RU000568"/>
    </source>
</evidence>
<protein>
    <recommendedName>
        <fullName evidence="4">50S ribosomal protein L35</fullName>
    </recommendedName>
</protein>
<dbReference type="InterPro" id="IPR021137">
    <property type="entry name" value="Ribosomal_bL35-like"/>
</dbReference>
<evidence type="ECO:0000313" key="6">
    <source>
        <dbReference type="Proteomes" id="UP000283530"/>
    </source>
</evidence>
<keyword evidence="2 4" id="KW-0689">Ribosomal protein</keyword>
<proteinExistence type="inferred from homology"/>
<dbReference type="InterPro" id="IPR018265">
    <property type="entry name" value="Ribosomal_bL35_CS"/>
</dbReference>
<dbReference type="PANTHER" id="PTHR33343:SF1">
    <property type="entry name" value="LARGE RIBOSOMAL SUBUNIT PROTEIN BL35M"/>
    <property type="match status" value="1"/>
</dbReference>
<dbReference type="FunFam" id="4.10.410.60:FF:000001">
    <property type="entry name" value="50S ribosomal protein L35"/>
    <property type="match status" value="1"/>
</dbReference>
<dbReference type="AlphaFoldDB" id="A0A3S3NNK5"/>
<dbReference type="NCBIfam" id="TIGR00001">
    <property type="entry name" value="rpmI_bact"/>
    <property type="match status" value="1"/>
</dbReference>
<dbReference type="PROSITE" id="PS00936">
    <property type="entry name" value="RIBOSOMAL_L35"/>
    <property type="match status" value="1"/>
</dbReference>
<sequence length="167" mass="18806">MASSFCLRISPSFPSIRSFNGIRFSPPPKKISLNLSSSSQITSGFRPMLPIKLSPIITPLQNPPSLTVFAKKGYKIKTHKASAKRFRVTGSGRIMRRRSGKQHLLVKKNTKRKLRLSKMIEVKDSDRGHITRCLPYLKANRTGTPRKEIGESISELLESMRKVSQIS</sequence>
<reference evidence="5 6" key="1">
    <citation type="journal article" date="2019" name="Nat. Plants">
        <title>Stout camphor tree genome fills gaps in understanding of flowering plant genome evolution.</title>
        <authorList>
            <person name="Chaw S.M."/>
            <person name="Liu Y.C."/>
            <person name="Wu Y.W."/>
            <person name="Wang H.Y."/>
            <person name="Lin C.I."/>
            <person name="Wu C.S."/>
            <person name="Ke H.M."/>
            <person name="Chang L.Y."/>
            <person name="Hsu C.Y."/>
            <person name="Yang H.T."/>
            <person name="Sudianto E."/>
            <person name="Hsu M.H."/>
            <person name="Wu K.P."/>
            <person name="Wang L.N."/>
            <person name="Leebens-Mack J.H."/>
            <person name="Tsai I.J."/>
        </authorList>
    </citation>
    <scope>NUCLEOTIDE SEQUENCE [LARGE SCALE GENOMIC DNA]</scope>
    <source>
        <strain evidence="6">cv. Chaw 1501</strain>
        <tissue evidence="5">Young leaves</tissue>
    </source>
</reference>
<evidence type="ECO:0000256" key="1">
    <source>
        <dbReference type="ARBA" id="ARBA00006598"/>
    </source>
</evidence>
<dbReference type="HAMAP" id="MF_00514">
    <property type="entry name" value="Ribosomal_bL35"/>
    <property type="match status" value="1"/>
</dbReference>
<dbReference type="GO" id="GO:0006412">
    <property type="term" value="P:translation"/>
    <property type="evidence" value="ECO:0007669"/>
    <property type="project" value="InterPro"/>
</dbReference>
<dbReference type="GO" id="GO:0003735">
    <property type="term" value="F:structural constituent of ribosome"/>
    <property type="evidence" value="ECO:0007669"/>
    <property type="project" value="InterPro"/>
</dbReference>
<keyword evidence="3 4" id="KW-0687">Ribonucleoprotein</keyword>